<evidence type="ECO:0000313" key="2">
    <source>
        <dbReference type="Proteomes" id="UP000305906"/>
    </source>
</evidence>
<dbReference type="EMBL" id="VBZC01000010">
    <property type="protein sequence ID" value="TLS46153.1"/>
    <property type="molecule type" value="Genomic_DNA"/>
</dbReference>
<sequence length="176" mass="19149">MVHRPTMDEVRPVADAFLTASADEASPEDAVALALRLGGGTREGQAHVNLMLVHLFADILERECPTQWRTLWGVPDVAKINALAEEPDPVERYARQKANAGRPVSTADVKARVTNAVNADVLARKFLQVRRQQPERLGEFSAAAEGATGIMVDLVWGALWIACGKVRERAGKPTTD</sequence>
<evidence type="ECO:0000313" key="1">
    <source>
        <dbReference type="EMBL" id="TLS46153.1"/>
    </source>
</evidence>
<protein>
    <submittedName>
        <fullName evidence="1">Uncharacterized protein</fullName>
    </submittedName>
</protein>
<dbReference type="Proteomes" id="UP000305906">
    <property type="component" value="Unassembled WGS sequence"/>
</dbReference>
<dbReference type="RefSeq" id="WP_138045027.1">
    <property type="nucleotide sequence ID" value="NZ_VBZC01000010.1"/>
</dbReference>
<organism evidence="1 2">
    <name type="scientific">Streptomyces montanus</name>
    <dbReference type="NCBI Taxonomy" id="2580423"/>
    <lineage>
        <taxon>Bacteria</taxon>
        <taxon>Bacillati</taxon>
        <taxon>Actinomycetota</taxon>
        <taxon>Actinomycetes</taxon>
        <taxon>Kitasatosporales</taxon>
        <taxon>Streptomycetaceae</taxon>
        <taxon>Streptomyces</taxon>
    </lineage>
</organism>
<proteinExistence type="predicted"/>
<comment type="caution">
    <text evidence="1">The sequence shown here is derived from an EMBL/GenBank/DDBJ whole genome shotgun (WGS) entry which is preliminary data.</text>
</comment>
<reference evidence="1 2" key="1">
    <citation type="submission" date="2019-05" db="EMBL/GenBank/DDBJ databases">
        <title>Streptomyces sp. NEAU-C151, a novel actinomycete isolated from soil.</title>
        <authorList>
            <person name="Han L."/>
            <person name="Jiang H."/>
        </authorList>
    </citation>
    <scope>NUCLEOTIDE SEQUENCE [LARGE SCALE GENOMIC DNA]</scope>
    <source>
        <strain evidence="1 2">NEAU-C151</strain>
    </source>
</reference>
<keyword evidence="2" id="KW-1185">Reference proteome</keyword>
<dbReference type="AlphaFoldDB" id="A0A5R9FZI9"/>
<name>A0A5R9FZI9_9ACTN</name>
<gene>
    <name evidence="1" type="ORF">FE633_11500</name>
</gene>
<accession>A0A5R9FZI9</accession>